<keyword evidence="3" id="KW-0813">Transport</keyword>
<accession>A0ABQ6Z5D1</accession>
<protein>
    <submittedName>
        <fullName evidence="6">Uncharacterized protein</fullName>
    </submittedName>
</protein>
<dbReference type="PANTHER" id="PTHR30368:SF2">
    <property type="entry name" value="SULFATE-BINDING PROTEIN"/>
    <property type="match status" value="1"/>
</dbReference>
<dbReference type="EMBL" id="PDWN01000011">
    <property type="protein sequence ID" value="KAF1693494.1"/>
    <property type="molecule type" value="Genomic_DNA"/>
</dbReference>
<comment type="caution">
    <text evidence="6">The sequence shown here is derived from an EMBL/GenBank/DDBJ whole genome shotgun (WGS) entry which is preliminary data.</text>
</comment>
<evidence type="ECO:0000256" key="4">
    <source>
        <dbReference type="ARBA" id="ARBA00022729"/>
    </source>
</evidence>
<evidence type="ECO:0000256" key="5">
    <source>
        <dbReference type="ARBA" id="ARBA00022764"/>
    </source>
</evidence>
<evidence type="ECO:0000256" key="3">
    <source>
        <dbReference type="ARBA" id="ARBA00022448"/>
    </source>
</evidence>
<organism evidence="6 7">
    <name type="scientific">Pseudoxanthomonas daejeonensis</name>
    <dbReference type="NCBI Taxonomy" id="266062"/>
    <lineage>
        <taxon>Bacteria</taxon>
        <taxon>Pseudomonadati</taxon>
        <taxon>Pseudomonadota</taxon>
        <taxon>Gammaproteobacteria</taxon>
        <taxon>Lysobacterales</taxon>
        <taxon>Lysobacteraceae</taxon>
        <taxon>Pseudoxanthomonas</taxon>
    </lineage>
</organism>
<dbReference type="PANTHER" id="PTHR30368">
    <property type="entry name" value="SULFATE-BINDING PROTEIN"/>
    <property type="match status" value="1"/>
</dbReference>
<evidence type="ECO:0000256" key="2">
    <source>
        <dbReference type="ARBA" id="ARBA00006099"/>
    </source>
</evidence>
<dbReference type="SUPFAM" id="SSF53850">
    <property type="entry name" value="Periplasmic binding protein-like II"/>
    <property type="match status" value="1"/>
</dbReference>
<keyword evidence="5" id="KW-0574">Periplasm</keyword>
<keyword evidence="4" id="KW-0732">Signal</keyword>
<sequence length="78" mass="8700">MTGDVTGGLRMHHYTPAGQEVFAKNYLRPVDDAVLRRHAASFPELETFRAGSAFGSWLEAEKKHFADGGVSDRTYSKR</sequence>
<name>A0ABQ6Z5D1_9GAMM</name>
<gene>
    <name evidence="6" type="ORF">CSC65_11870</name>
</gene>
<dbReference type="RefSeq" id="WP_162410810.1">
    <property type="nucleotide sequence ID" value="NZ_PDWN01000011.1"/>
</dbReference>
<proteinExistence type="inferred from homology"/>
<comment type="subcellular location">
    <subcellularLocation>
        <location evidence="1">Periplasm</location>
    </subcellularLocation>
</comment>
<dbReference type="Gene3D" id="3.40.190.10">
    <property type="entry name" value="Periplasmic binding protein-like II"/>
    <property type="match status" value="2"/>
</dbReference>
<dbReference type="InterPro" id="IPR005669">
    <property type="entry name" value="Thiosulph/SO4-bd"/>
</dbReference>
<evidence type="ECO:0000313" key="7">
    <source>
        <dbReference type="Proteomes" id="UP000788419"/>
    </source>
</evidence>
<keyword evidence="7" id="KW-1185">Reference proteome</keyword>
<evidence type="ECO:0000313" key="6">
    <source>
        <dbReference type="EMBL" id="KAF1693494.1"/>
    </source>
</evidence>
<dbReference type="Proteomes" id="UP000788419">
    <property type="component" value="Unassembled WGS sequence"/>
</dbReference>
<evidence type="ECO:0000256" key="1">
    <source>
        <dbReference type="ARBA" id="ARBA00004418"/>
    </source>
</evidence>
<reference evidence="6 7" key="1">
    <citation type="submission" date="2017-10" db="EMBL/GenBank/DDBJ databases">
        <title>Whole genome sequencing of members of genus Pseudoxanthomonas.</title>
        <authorList>
            <person name="Kumar S."/>
            <person name="Bansal K."/>
            <person name="Kaur A."/>
            <person name="Patil P."/>
            <person name="Sharma S."/>
            <person name="Patil P.B."/>
        </authorList>
    </citation>
    <scope>NUCLEOTIDE SEQUENCE [LARGE SCALE GENOMIC DNA]</scope>
    <source>
        <strain evidence="6 7">DSM 17801</strain>
    </source>
</reference>
<comment type="similarity">
    <text evidence="2">Belongs to the prokaryotic sulfate-binding protein family.</text>
</comment>